<evidence type="ECO:0000313" key="1">
    <source>
        <dbReference type="EMBL" id="MBB4742275.1"/>
    </source>
</evidence>
<sequence length="102" mass="10708">MSINLGMLTHSLTVPAGLLSVPLLVWRSSSDPILPGTPSLGRLETTTLREEGRDLVDGEPKDCRPTGKRLSWRTAGEAAFLLLRIAAGVAALYGALKGGGLV</sequence>
<name>A0A7W7M9Y0_9ACTN</name>
<keyword evidence="2" id="KW-1185">Reference proteome</keyword>
<dbReference type="EMBL" id="JACHNB010000001">
    <property type="protein sequence ID" value="MBB4742275.1"/>
    <property type="molecule type" value="Genomic_DNA"/>
</dbReference>
<gene>
    <name evidence="1" type="ORF">BJY16_005734</name>
</gene>
<accession>A0A7W7M9Y0</accession>
<dbReference type="AlphaFoldDB" id="A0A7W7M9Y0"/>
<organism evidence="1 2">
    <name type="scientific">Actinoplanes octamycinicus</name>
    <dbReference type="NCBI Taxonomy" id="135948"/>
    <lineage>
        <taxon>Bacteria</taxon>
        <taxon>Bacillati</taxon>
        <taxon>Actinomycetota</taxon>
        <taxon>Actinomycetes</taxon>
        <taxon>Micromonosporales</taxon>
        <taxon>Micromonosporaceae</taxon>
        <taxon>Actinoplanes</taxon>
    </lineage>
</organism>
<dbReference type="RefSeq" id="WP_185042665.1">
    <property type="nucleotide sequence ID" value="NZ_BOMR01000094.1"/>
</dbReference>
<comment type="caution">
    <text evidence="1">The sequence shown here is derived from an EMBL/GenBank/DDBJ whole genome shotgun (WGS) entry which is preliminary data.</text>
</comment>
<protein>
    <submittedName>
        <fullName evidence="1">Uncharacterized protein</fullName>
    </submittedName>
</protein>
<dbReference type="Proteomes" id="UP000546162">
    <property type="component" value="Unassembled WGS sequence"/>
</dbReference>
<reference evidence="1 2" key="1">
    <citation type="submission" date="2020-08" db="EMBL/GenBank/DDBJ databases">
        <title>Sequencing the genomes of 1000 actinobacteria strains.</title>
        <authorList>
            <person name="Klenk H.-P."/>
        </authorList>
    </citation>
    <scope>NUCLEOTIDE SEQUENCE [LARGE SCALE GENOMIC DNA]</scope>
    <source>
        <strain evidence="1 2">DSM 45809</strain>
    </source>
</reference>
<evidence type="ECO:0000313" key="2">
    <source>
        <dbReference type="Proteomes" id="UP000546162"/>
    </source>
</evidence>
<proteinExistence type="predicted"/>